<reference evidence="1 2" key="1">
    <citation type="journal article" date="2011" name="PLoS Pathog.">
        <title>Dynamic evolution of pathogenicity revealed by sequencing and comparative genomics of 19 Pseudomonas syringae isolates.</title>
        <authorList>
            <person name="Baltrus D.A."/>
            <person name="Nishimura M.T."/>
            <person name="Romanchuk A."/>
            <person name="Chang J.H."/>
            <person name="Mukhtar M.S."/>
            <person name="Cherkis K."/>
            <person name="Roach J."/>
            <person name="Grant S.R."/>
            <person name="Jones C.D."/>
            <person name="Dangl J.L."/>
        </authorList>
    </citation>
    <scope>NUCLEOTIDE SEQUENCE [LARGE SCALE GENOMIC DNA]</scope>
    <source>
        <strain evidence="1 2">M301315</strain>
    </source>
</reference>
<geneLocation type="plasmid" evidence="2">
    <name>pmppla107</name>
</geneLocation>
<organism evidence="1 2">
    <name type="scientific">Pseudomonas amygdali pv. lachrymans str. M301315</name>
    <dbReference type="NCBI Taxonomy" id="629260"/>
    <lineage>
        <taxon>Bacteria</taxon>
        <taxon>Pseudomonadati</taxon>
        <taxon>Pseudomonadota</taxon>
        <taxon>Gammaproteobacteria</taxon>
        <taxon>Pseudomonadales</taxon>
        <taxon>Pseudomonadaceae</taxon>
        <taxon>Pseudomonas</taxon>
        <taxon>Pseudomonas amygdali</taxon>
    </lineage>
</organism>
<name>A0AAD0PVE9_PSEAV</name>
<evidence type="ECO:0000313" key="1">
    <source>
        <dbReference type="EMBL" id="AXH59562.1"/>
    </source>
</evidence>
<dbReference type="GeneID" id="39474769"/>
<sequence length="70" mass="7940">MNIKAPWVPIDERLPEEDVEVIWMDIDGGYHLGPHRDGYVMPAVYGNADVVRRPLSDHVCWTIINAPEVA</sequence>
<dbReference type="Proteomes" id="UP000006426">
    <property type="component" value="Plasmid pmppla107"/>
</dbReference>
<dbReference type="EMBL" id="CP031226">
    <property type="protein sequence ID" value="AXH59562.1"/>
    <property type="molecule type" value="Genomic_DNA"/>
</dbReference>
<gene>
    <name evidence="1" type="ORF">PLA107_030520</name>
</gene>
<accession>A0AAD0PVE9</accession>
<dbReference type="RefSeq" id="WP_005742225.1">
    <property type="nucleotide sequence ID" value="NZ_CP031226.1"/>
</dbReference>
<protein>
    <submittedName>
        <fullName evidence="1">Uncharacterized protein</fullName>
    </submittedName>
</protein>
<keyword evidence="1" id="KW-0614">Plasmid</keyword>
<proteinExistence type="predicted"/>
<evidence type="ECO:0000313" key="2">
    <source>
        <dbReference type="Proteomes" id="UP000006426"/>
    </source>
</evidence>
<dbReference type="AlphaFoldDB" id="A0AAD0PVE9"/>